<sequence>MSNTKSNWPQVQAPSVSNEEMGAMVKNMAELRKLPPIDTRDPDVINERLDQFFEYCEKSGLRPTVTLLAAAMGVRRETIWRWEQEENARGEAIARAKGLLEAITEEWLASGKISPPSGIFILKNHFGWKDNIEITAAKANQLEDSLPSTDEIVKRLPQVTGDENAEDNTKTSSLEELL</sequence>
<dbReference type="InterPro" id="IPR032066">
    <property type="entry name" value="GP3_package"/>
</dbReference>
<protein>
    <submittedName>
        <fullName evidence="2">Terminase small subunit</fullName>
    </submittedName>
</protein>
<proteinExistence type="predicted"/>
<feature type="region of interest" description="Disordered" evidence="1">
    <location>
        <begin position="156"/>
        <end position="178"/>
    </location>
</feature>
<organism evidence="2">
    <name type="scientific">Siphoviridae sp. ctTwu10</name>
    <dbReference type="NCBI Taxonomy" id="2825525"/>
    <lineage>
        <taxon>Viruses</taxon>
        <taxon>Duplodnaviria</taxon>
        <taxon>Heunggongvirae</taxon>
        <taxon>Uroviricota</taxon>
        <taxon>Caudoviricetes</taxon>
    </lineage>
</organism>
<dbReference type="EMBL" id="BK015348">
    <property type="protein sequence ID" value="DAE02627.1"/>
    <property type="molecule type" value="Genomic_DNA"/>
</dbReference>
<reference evidence="2" key="1">
    <citation type="journal article" date="2021" name="Proc. Natl. Acad. Sci. U.S.A.">
        <title>A Catalog of Tens of Thousands of Viruses from Human Metagenomes Reveals Hidden Associations with Chronic Diseases.</title>
        <authorList>
            <person name="Tisza M.J."/>
            <person name="Buck C.B."/>
        </authorList>
    </citation>
    <scope>NUCLEOTIDE SEQUENCE</scope>
    <source>
        <strain evidence="2">CtTwu10</strain>
    </source>
</reference>
<evidence type="ECO:0000256" key="1">
    <source>
        <dbReference type="SAM" id="MobiDB-lite"/>
    </source>
</evidence>
<evidence type="ECO:0000313" key="2">
    <source>
        <dbReference type="EMBL" id="DAE02627.1"/>
    </source>
</evidence>
<name>A0A8S5P881_9CAUD</name>
<dbReference type="Pfam" id="PF16677">
    <property type="entry name" value="GP3_package"/>
    <property type="match status" value="1"/>
</dbReference>
<accession>A0A8S5P881</accession>